<dbReference type="InterPro" id="IPR013126">
    <property type="entry name" value="Hsp_70_fam"/>
</dbReference>
<evidence type="ECO:0000256" key="2">
    <source>
        <dbReference type="ARBA" id="ARBA00022741"/>
    </source>
</evidence>
<gene>
    <name evidence="5" type="ORF">AFUS01_LOCUS22746</name>
</gene>
<accession>A0A8J2KXT4</accession>
<dbReference type="GO" id="GO:0005524">
    <property type="term" value="F:ATP binding"/>
    <property type="evidence" value="ECO:0007669"/>
    <property type="project" value="UniProtKB-KW"/>
</dbReference>
<dbReference type="PROSITE" id="PS01036">
    <property type="entry name" value="HSP70_3"/>
    <property type="match status" value="1"/>
</dbReference>
<keyword evidence="4" id="KW-0812">Transmembrane</keyword>
<feature type="transmembrane region" description="Helical" evidence="4">
    <location>
        <begin position="20"/>
        <end position="46"/>
    </location>
</feature>
<comment type="caution">
    <text evidence="5">The sequence shown here is derived from an EMBL/GenBank/DDBJ whole genome shotgun (WGS) entry which is preliminary data.</text>
</comment>
<dbReference type="Pfam" id="PF00012">
    <property type="entry name" value="HSP70"/>
    <property type="match status" value="1"/>
</dbReference>
<evidence type="ECO:0000313" key="6">
    <source>
        <dbReference type="Proteomes" id="UP000708208"/>
    </source>
</evidence>
<dbReference type="Proteomes" id="UP000708208">
    <property type="component" value="Unassembled WGS sequence"/>
</dbReference>
<name>A0A8J2KXT4_9HEXA</name>
<keyword evidence="2" id="KW-0547">Nucleotide-binding</keyword>
<dbReference type="InterPro" id="IPR018181">
    <property type="entry name" value="Heat_shock_70_CS"/>
</dbReference>
<keyword evidence="3" id="KW-0067">ATP-binding</keyword>
<dbReference type="EMBL" id="CAJVCH010267562">
    <property type="protein sequence ID" value="CAG7734350.1"/>
    <property type="molecule type" value="Genomic_DNA"/>
</dbReference>
<evidence type="ECO:0000256" key="1">
    <source>
        <dbReference type="ARBA" id="ARBA00007381"/>
    </source>
</evidence>
<dbReference type="PANTHER" id="PTHR19375">
    <property type="entry name" value="HEAT SHOCK PROTEIN 70KDA"/>
    <property type="match status" value="1"/>
</dbReference>
<comment type="similarity">
    <text evidence="1">Belongs to the heat shock protein 70 family.</text>
</comment>
<keyword evidence="4" id="KW-1133">Transmembrane helix</keyword>
<sequence length="238" mass="26659">MKGCVKKSYEEIKSTEIYRWHFIITITGLIPPFFPILTIILIQLILCLTKPKSELPYLPSRRNSWEHRPTELNSVFKAPVAVRSSSVATQVDVGASLTEQPSSASMNVVVTSNRQSQFKNHNYYWQSKKAGLTSTDISEVVLVGGSSRIPRIQEVLVSKFASSSIAKDINADEAVARGASILASFVENPELPNVSIQECDHDLNFTIADLVYGWYLFDMPLLLSIHQQYQTVMHNLQA</sequence>
<keyword evidence="4" id="KW-0472">Membrane</keyword>
<reference evidence="5" key="1">
    <citation type="submission" date="2021-06" db="EMBL/GenBank/DDBJ databases">
        <authorList>
            <person name="Hodson N. C."/>
            <person name="Mongue J. A."/>
            <person name="Jaron S. K."/>
        </authorList>
    </citation>
    <scope>NUCLEOTIDE SEQUENCE</scope>
</reference>
<protein>
    <submittedName>
        <fullName evidence="5">Uncharacterized protein</fullName>
    </submittedName>
</protein>
<keyword evidence="6" id="KW-1185">Reference proteome</keyword>
<organism evidence="5 6">
    <name type="scientific">Allacma fusca</name>
    <dbReference type="NCBI Taxonomy" id="39272"/>
    <lineage>
        <taxon>Eukaryota</taxon>
        <taxon>Metazoa</taxon>
        <taxon>Ecdysozoa</taxon>
        <taxon>Arthropoda</taxon>
        <taxon>Hexapoda</taxon>
        <taxon>Collembola</taxon>
        <taxon>Symphypleona</taxon>
        <taxon>Sminthuridae</taxon>
        <taxon>Allacma</taxon>
    </lineage>
</organism>
<evidence type="ECO:0000256" key="3">
    <source>
        <dbReference type="ARBA" id="ARBA00022840"/>
    </source>
</evidence>
<dbReference type="GO" id="GO:0140662">
    <property type="term" value="F:ATP-dependent protein folding chaperone"/>
    <property type="evidence" value="ECO:0007669"/>
    <property type="project" value="InterPro"/>
</dbReference>
<proteinExistence type="inferred from homology"/>
<evidence type="ECO:0000256" key="4">
    <source>
        <dbReference type="SAM" id="Phobius"/>
    </source>
</evidence>
<evidence type="ECO:0000313" key="5">
    <source>
        <dbReference type="EMBL" id="CAG7734350.1"/>
    </source>
</evidence>
<dbReference type="AlphaFoldDB" id="A0A8J2KXT4"/>